<protein>
    <submittedName>
        <fullName evidence="2">Uncharacterized protein</fullName>
    </submittedName>
</protein>
<comment type="caution">
    <text evidence="2">The sequence shown here is derived from an EMBL/GenBank/DDBJ whole genome shotgun (WGS) entry which is preliminary data.</text>
</comment>
<dbReference type="OrthoDB" id="4869816at2759"/>
<feature type="region of interest" description="Disordered" evidence="1">
    <location>
        <begin position="1"/>
        <end position="27"/>
    </location>
</feature>
<sequence length="63" mass="7198">MAELSGAPPTQLPSTSEPSKANEKPLPANLKELIEPVEEGKWPDFGFILFRTYFDDEELWDKF</sequence>
<name>A0A9W9MDK4_9EURO</name>
<dbReference type="GeneID" id="83181518"/>
<dbReference type="AlphaFoldDB" id="A0A9W9MDK4"/>
<organism evidence="2 3">
    <name type="scientific">Penicillium cinerascens</name>
    <dbReference type="NCBI Taxonomy" id="70096"/>
    <lineage>
        <taxon>Eukaryota</taxon>
        <taxon>Fungi</taxon>
        <taxon>Dikarya</taxon>
        <taxon>Ascomycota</taxon>
        <taxon>Pezizomycotina</taxon>
        <taxon>Eurotiomycetes</taxon>
        <taxon>Eurotiomycetidae</taxon>
        <taxon>Eurotiales</taxon>
        <taxon>Aspergillaceae</taxon>
        <taxon>Penicillium</taxon>
    </lineage>
</organism>
<reference evidence="2" key="1">
    <citation type="submission" date="2022-12" db="EMBL/GenBank/DDBJ databases">
        <authorList>
            <person name="Petersen C."/>
        </authorList>
    </citation>
    <scope>NUCLEOTIDE SEQUENCE</scope>
    <source>
        <strain evidence="2">IBT 15544</strain>
    </source>
</reference>
<dbReference type="EMBL" id="JAPQKR010000014">
    <property type="protein sequence ID" value="KAJ5198038.1"/>
    <property type="molecule type" value="Genomic_DNA"/>
</dbReference>
<gene>
    <name evidence="2" type="ORF">N7498_007155</name>
</gene>
<keyword evidence="3" id="KW-1185">Reference proteome</keyword>
<accession>A0A9W9MDK4</accession>
<evidence type="ECO:0000313" key="3">
    <source>
        <dbReference type="Proteomes" id="UP001150904"/>
    </source>
</evidence>
<evidence type="ECO:0000313" key="2">
    <source>
        <dbReference type="EMBL" id="KAJ5198038.1"/>
    </source>
</evidence>
<evidence type="ECO:0000256" key="1">
    <source>
        <dbReference type="SAM" id="MobiDB-lite"/>
    </source>
</evidence>
<proteinExistence type="predicted"/>
<dbReference type="RefSeq" id="XP_058306466.1">
    <property type="nucleotide sequence ID" value="XM_058454217.1"/>
</dbReference>
<dbReference type="Proteomes" id="UP001150904">
    <property type="component" value="Unassembled WGS sequence"/>
</dbReference>
<reference evidence="2" key="2">
    <citation type="journal article" date="2023" name="IMA Fungus">
        <title>Comparative genomic study of the Penicillium genus elucidates a diverse pangenome and 15 lateral gene transfer events.</title>
        <authorList>
            <person name="Petersen C."/>
            <person name="Sorensen T."/>
            <person name="Nielsen M.R."/>
            <person name="Sondergaard T.E."/>
            <person name="Sorensen J.L."/>
            <person name="Fitzpatrick D.A."/>
            <person name="Frisvad J.C."/>
            <person name="Nielsen K.L."/>
        </authorList>
    </citation>
    <scope>NUCLEOTIDE SEQUENCE</scope>
    <source>
        <strain evidence="2">IBT 15544</strain>
    </source>
</reference>